<proteinExistence type="predicted"/>
<sequence>MSMLRYMTQTSWLKWLIPWGFAWLVVFAWPEWQERRELAMLRAEACEVMEERDFLQADAVAACTKDNDTYLAGTDAAVESQTTRLVGKVAEELDRLARAGVREDLEMFERITFAQFLDDYVSPLDLPISAETSDRLPERFAMDVPWMMITGYGQLRVENPDGDRNGTAHIAAPLSLDPMLRDIREGAVATICRRSDNPDLQCSGTVYVRRASSDISGYRVVRLEMVPINEAQIDAASQSLIRPRFTGSRSSAQGFYMRRFIDAFGPDGSICGSSTC</sequence>
<accession>A0A2T1A0J1</accession>
<reference evidence="1 2" key="1">
    <citation type="submission" date="2018-03" db="EMBL/GenBank/DDBJ databases">
        <title>Genomic Encyclopedia of Archaeal and Bacterial Type Strains, Phase II (KMG-II): from individual species to whole genera.</title>
        <authorList>
            <person name="Goeker M."/>
        </authorList>
    </citation>
    <scope>NUCLEOTIDE SEQUENCE [LARGE SCALE GENOMIC DNA]</scope>
    <source>
        <strain evidence="1 2">DSM 25328</strain>
    </source>
</reference>
<protein>
    <submittedName>
        <fullName evidence="1">Uncharacterized protein</fullName>
    </submittedName>
</protein>
<evidence type="ECO:0000313" key="1">
    <source>
        <dbReference type="EMBL" id="PRZ42122.1"/>
    </source>
</evidence>
<organism evidence="1 2">
    <name type="scientific">Tritonibacter scottomollicae</name>
    <name type="common">Epibacterium scottomollicae</name>
    <dbReference type="NCBI Taxonomy" id="483013"/>
    <lineage>
        <taxon>Bacteria</taxon>
        <taxon>Pseudomonadati</taxon>
        <taxon>Pseudomonadota</taxon>
        <taxon>Alphaproteobacteria</taxon>
        <taxon>Rhodobacterales</taxon>
        <taxon>Paracoccaceae</taxon>
        <taxon>Tritonibacter</taxon>
    </lineage>
</organism>
<dbReference type="EMBL" id="PVUF01000037">
    <property type="protein sequence ID" value="PRZ42122.1"/>
    <property type="molecule type" value="Genomic_DNA"/>
</dbReference>
<dbReference type="AlphaFoldDB" id="A0A2T1A0J1"/>
<comment type="caution">
    <text evidence="1">The sequence shown here is derived from an EMBL/GenBank/DDBJ whole genome shotgun (WGS) entry which is preliminary data.</text>
</comment>
<evidence type="ECO:0000313" key="2">
    <source>
        <dbReference type="Proteomes" id="UP000237718"/>
    </source>
</evidence>
<gene>
    <name evidence="1" type="ORF">CLV89_1377</name>
</gene>
<dbReference type="Proteomes" id="UP000237718">
    <property type="component" value="Unassembled WGS sequence"/>
</dbReference>
<name>A0A2T1A0J1_TRISK</name>